<proteinExistence type="inferred from homology"/>
<reference evidence="6 7" key="1">
    <citation type="submission" date="2019-07" db="EMBL/GenBank/DDBJ databases">
        <title>Whole genome shotgun sequence of Microvirga aerophila NBRC 106136.</title>
        <authorList>
            <person name="Hosoyama A."/>
            <person name="Uohara A."/>
            <person name="Ohji S."/>
            <person name="Ichikawa N."/>
        </authorList>
    </citation>
    <scope>NUCLEOTIDE SEQUENCE [LARGE SCALE GENOMIC DNA]</scope>
    <source>
        <strain evidence="6 7">NBRC 106136</strain>
    </source>
</reference>
<organism evidence="6 7">
    <name type="scientific">Microvirga aerophila</name>
    <dbReference type="NCBI Taxonomy" id="670291"/>
    <lineage>
        <taxon>Bacteria</taxon>
        <taxon>Pseudomonadati</taxon>
        <taxon>Pseudomonadota</taxon>
        <taxon>Alphaproteobacteria</taxon>
        <taxon>Hyphomicrobiales</taxon>
        <taxon>Methylobacteriaceae</taxon>
        <taxon>Microvirga</taxon>
    </lineage>
</organism>
<keyword evidence="7" id="KW-1185">Reference proteome</keyword>
<feature type="active site" evidence="3">
    <location>
        <position position="232"/>
    </location>
</feature>
<dbReference type="FunFam" id="3.40.309.10:FF:000009">
    <property type="entry name" value="Aldehyde dehydrogenase A"/>
    <property type="match status" value="1"/>
</dbReference>
<sequence>MADTDIVCISPVDGRELVRRPIMSEAAIEAAVKAAREAQREWRNVPLPERARKVEAFLDALLAMNQEVVPEIAQMMGRPVRYGGEFRGVEERARYMIRIAEQSLRPIPADDEKPGFRRMIKREPVGLVLVIAPWNYPYLTAINTIVPALMAGNAVLLKHASQTLLAGERFQMAMDRAGMPKGLFQNLVLSHDQTSRILGAGLVDHCNFTGSVSGGRSIERAAAGSFTSLGLELGGKDPAYVRQDANFDHAVENLVDGAFFNSGQCCCGIERIYVHEKHYDRFVEGAVDLVNRYVLGNPLEEATTLGPMAHKRFADLVREQNAEAVAKGAKAHIDARKFAADVGDTAYLAPQVLTNVDHSMSVMREESFGPTVGIMKVSGDEEAIRLMNDSPYGLSAAIWTSDVDAAEAIGEKLETGTVFMNRCDYLDPALAWTGVKDTGRGASLSRLAYESLTRPKSYHLRHAL</sequence>
<dbReference type="PROSITE" id="PS00070">
    <property type="entry name" value="ALDEHYDE_DEHYDR_CYS"/>
    <property type="match status" value="1"/>
</dbReference>
<dbReference type="Pfam" id="PF00171">
    <property type="entry name" value="Aldedh"/>
    <property type="match status" value="1"/>
</dbReference>
<evidence type="ECO:0000256" key="2">
    <source>
        <dbReference type="ARBA" id="ARBA00023002"/>
    </source>
</evidence>
<dbReference type="PANTHER" id="PTHR11699">
    <property type="entry name" value="ALDEHYDE DEHYDROGENASE-RELATED"/>
    <property type="match status" value="1"/>
</dbReference>
<evidence type="ECO:0000313" key="7">
    <source>
        <dbReference type="Proteomes" id="UP000321085"/>
    </source>
</evidence>
<dbReference type="PROSITE" id="PS00687">
    <property type="entry name" value="ALDEHYDE_DEHYDR_GLU"/>
    <property type="match status" value="1"/>
</dbReference>
<evidence type="ECO:0000313" key="6">
    <source>
        <dbReference type="EMBL" id="GEO14354.1"/>
    </source>
</evidence>
<dbReference type="CDD" id="cd07102">
    <property type="entry name" value="ALDH_EDX86601"/>
    <property type="match status" value="1"/>
</dbReference>
<dbReference type="Gene3D" id="3.40.309.10">
    <property type="entry name" value="Aldehyde Dehydrogenase, Chain A, domain 2"/>
    <property type="match status" value="1"/>
</dbReference>
<accession>A0A512BR10</accession>
<dbReference type="InterPro" id="IPR016161">
    <property type="entry name" value="Ald_DH/histidinol_DH"/>
</dbReference>
<dbReference type="InterPro" id="IPR029510">
    <property type="entry name" value="Ald_DH_CS_GLU"/>
</dbReference>
<name>A0A512BR10_9HYPH</name>
<protein>
    <submittedName>
        <fullName evidence="6">Aldehyde dehydrogenase</fullName>
    </submittedName>
</protein>
<gene>
    <name evidence="6" type="ORF">MAE02_20500</name>
</gene>
<dbReference type="InterPro" id="IPR015590">
    <property type="entry name" value="Aldehyde_DH_dom"/>
</dbReference>
<dbReference type="InterPro" id="IPR016162">
    <property type="entry name" value="Ald_DH_N"/>
</dbReference>
<keyword evidence="2 4" id="KW-0560">Oxidoreductase</keyword>
<evidence type="ECO:0000259" key="5">
    <source>
        <dbReference type="Pfam" id="PF00171"/>
    </source>
</evidence>
<comment type="similarity">
    <text evidence="1 4">Belongs to the aldehyde dehydrogenase family.</text>
</comment>
<dbReference type="InterPro" id="IPR016163">
    <property type="entry name" value="Ald_DH_C"/>
</dbReference>
<dbReference type="EMBL" id="BJYU01000022">
    <property type="protein sequence ID" value="GEO14354.1"/>
    <property type="molecule type" value="Genomic_DNA"/>
</dbReference>
<dbReference type="GO" id="GO:0016620">
    <property type="term" value="F:oxidoreductase activity, acting on the aldehyde or oxo group of donors, NAD or NADP as acceptor"/>
    <property type="evidence" value="ECO:0007669"/>
    <property type="project" value="InterPro"/>
</dbReference>
<dbReference type="RefSeq" id="WP_114184714.1">
    <property type="nucleotide sequence ID" value="NZ_BJYU01000022.1"/>
</dbReference>
<dbReference type="InterPro" id="IPR016160">
    <property type="entry name" value="Ald_DH_CS_CYS"/>
</dbReference>
<evidence type="ECO:0000256" key="3">
    <source>
        <dbReference type="PROSITE-ProRule" id="PRU10007"/>
    </source>
</evidence>
<feature type="domain" description="Aldehyde dehydrogenase" evidence="5">
    <location>
        <begin position="5"/>
        <end position="457"/>
    </location>
</feature>
<comment type="caution">
    <text evidence="6">The sequence shown here is derived from an EMBL/GenBank/DDBJ whole genome shotgun (WGS) entry which is preliminary data.</text>
</comment>
<evidence type="ECO:0000256" key="4">
    <source>
        <dbReference type="RuleBase" id="RU003345"/>
    </source>
</evidence>
<dbReference type="AlphaFoldDB" id="A0A512BR10"/>
<dbReference type="OrthoDB" id="9812625at2"/>
<dbReference type="Gene3D" id="3.40.605.10">
    <property type="entry name" value="Aldehyde Dehydrogenase, Chain A, domain 1"/>
    <property type="match status" value="1"/>
</dbReference>
<dbReference type="SUPFAM" id="SSF53720">
    <property type="entry name" value="ALDH-like"/>
    <property type="match status" value="1"/>
</dbReference>
<evidence type="ECO:0000256" key="1">
    <source>
        <dbReference type="ARBA" id="ARBA00009986"/>
    </source>
</evidence>
<dbReference type="Proteomes" id="UP000321085">
    <property type="component" value="Unassembled WGS sequence"/>
</dbReference>